<dbReference type="PANTHER" id="PTHR10151:SF120">
    <property type="entry name" value="BIS(5'-ADENOSYL)-TRIPHOSPHATASE"/>
    <property type="match status" value="1"/>
</dbReference>
<dbReference type="Proteomes" id="UP000054495">
    <property type="component" value="Unassembled WGS sequence"/>
</dbReference>
<keyword evidence="2" id="KW-0479">Metal-binding</keyword>
<dbReference type="InterPro" id="IPR002591">
    <property type="entry name" value="Phosphodiest/P_Trfase"/>
</dbReference>
<evidence type="ECO:0000256" key="3">
    <source>
        <dbReference type="ARBA" id="ARBA00022729"/>
    </source>
</evidence>
<keyword evidence="1" id="KW-0597">Phosphoprotein</keyword>
<reference evidence="4 5" key="1">
    <citation type="submission" date="2013-05" db="EMBL/GenBank/DDBJ databases">
        <title>Draft genome of the parasitic nematode Anyclostoma ceylanicum.</title>
        <authorList>
            <person name="Mitreva M."/>
        </authorList>
    </citation>
    <scope>NUCLEOTIDE SEQUENCE [LARGE SCALE GENOMIC DNA]</scope>
</reference>
<dbReference type="SMR" id="A0A0D6L3L4"/>
<organism evidence="4 5">
    <name type="scientific">Ancylostoma ceylanicum</name>
    <dbReference type="NCBI Taxonomy" id="53326"/>
    <lineage>
        <taxon>Eukaryota</taxon>
        <taxon>Metazoa</taxon>
        <taxon>Ecdysozoa</taxon>
        <taxon>Nematoda</taxon>
        <taxon>Chromadorea</taxon>
        <taxon>Rhabditida</taxon>
        <taxon>Rhabditina</taxon>
        <taxon>Rhabditomorpha</taxon>
        <taxon>Strongyloidea</taxon>
        <taxon>Ancylostomatidae</taxon>
        <taxon>Ancylostomatinae</taxon>
        <taxon>Ancylostoma</taxon>
    </lineage>
</organism>
<dbReference type="SUPFAM" id="SSF53649">
    <property type="entry name" value="Alkaline phosphatase-like"/>
    <property type="match status" value="1"/>
</dbReference>
<sequence>MDNGTNCRTTHYNYVPTYTGPGHASIYTGTTPANHGIVANDWFDRENKQVVNCVQDNTASSVGSTGTKGKCSPARLKVNTVTDQFKLERPQAKLISLSIKDRGAILPGGHLSDGTYWFDATTGNFITSSFYMSELPEWVKAFNKAEFPRKAMKQTWNTLLPIEHYTESGPDDTPYESLLAGKTRPVFPYELPKMATKENLFDLFLYTPFSNTYLTDFAIQAIQSEKLGQNGTTDMLCISYSSTDIIGHAFGPQSKEIQDTYLRLDKDIERLLNELDKTIGKGNYTLFLTADHAVVPVPQLLVDKKLAGGYVFLHDSIVKLSEDLEQKYGTNVISGFEI</sequence>
<dbReference type="CDD" id="cd16016">
    <property type="entry name" value="AP-SPAP"/>
    <property type="match status" value="1"/>
</dbReference>
<evidence type="ECO:0000256" key="2">
    <source>
        <dbReference type="ARBA" id="ARBA00022723"/>
    </source>
</evidence>
<dbReference type="Gene3D" id="3.40.720.10">
    <property type="entry name" value="Alkaline Phosphatase, subunit A"/>
    <property type="match status" value="1"/>
</dbReference>
<evidence type="ECO:0000313" key="4">
    <source>
        <dbReference type="EMBL" id="EPB65440.1"/>
    </source>
</evidence>
<proteinExistence type="predicted"/>
<keyword evidence="3" id="KW-0732">Signal</keyword>
<dbReference type="PANTHER" id="PTHR10151">
    <property type="entry name" value="ECTONUCLEOTIDE PYROPHOSPHATASE/PHOSPHODIESTERASE"/>
    <property type="match status" value="1"/>
</dbReference>
<dbReference type="GO" id="GO:0004035">
    <property type="term" value="F:alkaline phosphatase activity"/>
    <property type="evidence" value="ECO:0007669"/>
    <property type="project" value="InterPro"/>
</dbReference>
<evidence type="ECO:0000256" key="1">
    <source>
        <dbReference type="ARBA" id="ARBA00022553"/>
    </source>
</evidence>
<dbReference type="EMBL" id="KE128445">
    <property type="protein sequence ID" value="EPB65440.1"/>
    <property type="molecule type" value="Genomic_DNA"/>
</dbReference>
<gene>
    <name evidence="4" type="ORF">ANCCEY_15496</name>
</gene>
<name>A0A0D6L3L4_9BILA</name>
<dbReference type="InterPro" id="IPR026263">
    <property type="entry name" value="Alkaline_phosphatase_prok"/>
</dbReference>
<dbReference type="InterPro" id="IPR017850">
    <property type="entry name" value="Alkaline_phosphatase_core_sf"/>
</dbReference>
<keyword evidence="5" id="KW-1185">Reference proteome</keyword>
<protein>
    <submittedName>
        <fullName evidence="4">Type I phosphodiesterase / nucleotide pyrophosphatase</fullName>
    </submittedName>
</protein>
<dbReference type="AlphaFoldDB" id="A0A0D6L3L4"/>
<dbReference type="Pfam" id="PF01663">
    <property type="entry name" value="Phosphodiest"/>
    <property type="match status" value="1"/>
</dbReference>
<evidence type="ECO:0000313" key="5">
    <source>
        <dbReference type="Proteomes" id="UP000054495"/>
    </source>
</evidence>
<accession>A0A0D6L3L4</accession>
<dbReference type="GO" id="GO:0046872">
    <property type="term" value="F:metal ion binding"/>
    <property type="evidence" value="ECO:0007669"/>
    <property type="project" value="UniProtKB-KW"/>
</dbReference>